<reference evidence="1 2" key="1">
    <citation type="submission" date="2017-04" db="EMBL/GenBank/DDBJ databases">
        <title>The new phylogeny of genus Mycobacterium.</title>
        <authorList>
            <person name="Tortoli E."/>
            <person name="Trovato A."/>
            <person name="Cirillo D.M."/>
        </authorList>
    </citation>
    <scope>NUCLEOTIDE SEQUENCE [LARGE SCALE GENOMIC DNA]</scope>
    <source>
        <strain evidence="1 2">TBL 1200985</strain>
    </source>
</reference>
<dbReference type="AlphaFoldDB" id="A0A1X2LQ37"/>
<sequence length="188" mass="20929">MIEAEYYGAIDPWYGQFWLIGLGDLAFEGDLKKWVWAGRKPGDALGLVGTTPGAVAFLCSSDLHRVGLRLCTHLSPVPADREQWESIGEVSVTFDTPPRLTNPEDFEPDETLRCLRIPAGTYRVRAAARGGDAIRKHQNQENHDMNCPPLDIRDRTAPSDLIEQLRIDLWPTTGIEEPSTLKPPPAVQ</sequence>
<dbReference type="STRING" id="1430326.B8W66_20380"/>
<evidence type="ECO:0000313" key="1">
    <source>
        <dbReference type="EMBL" id="OSC38473.1"/>
    </source>
</evidence>
<organism evidence="1 2">
    <name type="scientific">Mycobacterium decipiens</name>
    <dbReference type="NCBI Taxonomy" id="1430326"/>
    <lineage>
        <taxon>Bacteria</taxon>
        <taxon>Bacillati</taxon>
        <taxon>Actinomycetota</taxon>
        <taxon>Actinomycetes</taxon>
        <taxon>Mycobacteriales</taxon>
        <taxon>Mycobacteriaceae</taxon>
        <taxon>Mycobacterium</taxon>
    </lineage>
</organism>
<dbReference type="OrthoDB" id="4485313at2"/>
<name>A0A1X2LQ37_9MYCO</name>
<comment type="caution">
    <text evidence="1">The sequence shown here is derived from an EMBL/GenBank/DDBJ whole genome shotgun (WGS) entry which is preliminary data.</text>
</comment>
<accession>A0A1X2LQ37</accession>
<proteinExistence type="predicted"/>
<dbReference type="RefSeq" id="WP_085327067.1">
    <property type="nucleotide sequence ID" value="NZ_NCXP01000037.1"/>
</dbReference>
<dbReference type="Proteomes" id="UP000193247">
    <property type="component" value="Unassembled WGS sequence"/>
</dbReference>
<evidence type="ECO:0000313" key="2">
    <source>
        <dbReference type="Proteomes" id="UP000193247"/>
    </source>
</evidence>
<dbReference type="EMBL" id="NCXP01000037">
    <property type="protein sequence ID" value="OSC38473.1"/>
    <property type="molecule type" value="Genomic_DNA"/>
</dbReference>
<protein>
    <submittedName>
        <fullName evidence="1">Uncharacterized protein</fullName>
    </submittedName>
</protein>
<gene>
    <name evidence="1" type="ORF">B8W66_20380</name>
</gene>
<keyword evidence="2" id="KW-1185">Reference proteome</keyword>